<sequence>MARERPETAAEAVFRMGWLLPHQLYRRMRQRAAQGATLNLSCRCFQAGRVAPHHSPPPLASEGSESPSVVRGAGGRGSADIRVKIAHKIGFHPIASVS</sequence>
<dbReference type="Proteomes" id="UP000052230">
    <property type="component" value="Unassembled WGS sequence"/>
</dbReference>
<protein>
    <submittedName>
        <fullName evidence="2">Uncharacterized protein</fullName>
    </submittedName>
</protein>
<accession>A0A0U4YJ28</accession>
<keyword evidence="3" id="KW-1185">Reference proteome</keyword>
<organism evidence="2 3">
    <name type="scientific">Xanthomonas citri pv. citri</name>
    <dbReference type="NCBI Taxonomy" id="611301"/>
    <lineage>
        <taxon>Bacteria</taxon>
        <taxon>Pseudomonadati</taxon>
        <taxon>Pseudomonadota</taxon>
        <taxon>Gammaproteobacteria</taxon>
        <taxon>Lysobacterales</taxon>
        <taxon>Lysobacteraceae</taxon>
        <taxon>Xanthomonas</taxon>
    </lineage>
</organism>
<gene>
    <name evidence="2" type="ORF">XAC3562_1800009</name>
</gene>
<reference evidence="2 3" key="1">
    <citation type="submission" date="2014-09" db="EMBL/GenBank/DDBJ databases">
        <authorList>
            <person name="Regsiter A."/>
        </authorList>
    </citation>
    <scope>NUCLEOTIDE SEQUENCE [LARGE SCALE GENOMIC DNA]</scope>
</reference>
<dbReference type="AlphaFoldDB" id="A0A0U4YJ28"/>
<evidence type="ECO:0000256" key="1">
    <source>
        <dbReference type="SAM" id="MobiDB-lite"/>
    </source>
</evidence>
<evidence type="ECO:0000313" key="3">
    <source>
        <dbReference type="Proteomes" id="UP000052230"/>
    </source>
</evidence>
<feature type="region of interest" description="Disordered" evidence="1">
    <location>
        <begin position="51"/>
        <end position="77"/>
    </location>
</feature>
<evidence type="ECO:0000313" key="2">
    <source>
        <dbReference type="EMBL" id="CEG15276.1"/>
    </source>
</evidence>
<name>A0A0U4YJ28_XANCI</name>
<dbReference type="EMBL" id="CCXZ01000091">
    <property type="protein sequence ID" value="CEG15276.1"/>
    <property type="molecule type" value="Genomic_DNA"/>
</dbReference>
<proteinExistence type="predicted"/>
<comment type="caution">
    <text evidence="2">The sequence shown here is derived from an EMBL/GenBank/DDBJ whole genome shotgun (WGS) entry which is preliminary data.</text>
</comment>